<protein>
    <submittedName>
        <fullName evidence="2">Uncharacterized protein</fullName>
    </submittedName>
</protein>
<proteinExistence type="predicted"/>
<accession>A0AAU7Q7G7</accession>
<evidence type="ECO:0000313" key="2">
    <source>
        <dbReference type="EMBL" id="XBS68876.1"/>
    </source>
</evidence>
<dbReference type="EMBL" id="CP157947">
    <property type="protein sequence ID" value="XBS68876.1"/>
    <property type="molecule type" value="Genomic_DNA"/>
</dbReference>
<reference evidence="2" key="1">
    <citation type="submission" date="2024-06" db="EMBL/GenBank/DDBJ databases">
        <authorList>
            <person name="Coelho C."/>
            <person name="Bento M."/>
            <person name="Garcia E."/>
            <person name="Camelo A."/>
            <person name="Brandao I."/>
            <person name="Espirito Santo C."/>
            <person name="Trovao J."/>
            <person name="Verissimo A."/>
            <person name="Costa J."/>
            <person name="Tiago I."/>
        </authorList>
    </citation>
    <scope>NUCLEOTIDE SEQUENCE</scope>
    <source>
        <strain evidence="2">KWT182</strain>
    </source>
</reference>
<organism evidence="2">
    <name type="scientific">Acerihabitans sp. KWT182</name>
    <dbReference type="NCBI Taxonomy" id="3157919"/>
    <lineage>
        <taxon>Bacteria</taxon>
        <taxon>Pseudomonadati</taxon>
        <taxon>Pseudomonadota</taxon>
        <taxon>Gammaproteobacteria</taxon>
        <taxon>Enterobacterales</taxon>
        <taxon>Pectobacteriaceae</taxon>
        <taxon>Acerihabitans</taxon>
    </lineage>
</organism>
<dbReference type="AlphaFoldDB" id="A0AAU7Q7G7"/>
<evidence type="ECO:0000256" key="1">
    <source>
        <dbReference type="SAM" id="MobiDB-lite"/>
    </source>
</evidence>
<sequence>MNIDSFTANNAPGHSNIPVNQQGSLPKRFETLLQKLELVSNRTDTAKASVKEFISFSKNNLEDITLSLMTVSNTQEVVELIRQVTVPCNVIIDDLDCHDANTPYNIQDEDKLDTSLESLKGRLQQDIGAQTNEEKSYPLKIK</sequence>
<feature type="region of interest" description="Disordered" evidence="1">
    <location>
        <begin position="1"/>
        <end position="22"/>
    </location>
</feature>
<name>A0AAU7Q7G7_9GAMM</name>
<gene>
    <name evidence="2" type="ORF">ABK905_20285</name>
</gene>